<dbReference type="Pfam" id="PF02230">
    <property type="entry name" value="Abhydrolase_2"/>
    <property type="match status" value="1"/>
</dbReference>
<dbReference type="Gene3D" id="3.40.50.80">
    <property type="entry name" value="Nucleotide-binding domain of ferredoxin-NADP reductase (FNR) module"/>
    <property type="match status" value="1"/>
</dbReference>
<evidence type="ECO:0000313" key="12">
    <source>
        <dbReference type="Proteomes" id="UP001055439"/>
    </source>
</evidence>
<keyword evidence="5" id="KW-0285">Flavoprotein</keyword>
<dbReference type="GO" id="GO:0005739">
    <property type="term" value="C:mitochondrion"/>
    <property type="evidence" value="ECO:0007669"/>
    <property type="project" value="UniProtKB-SubCell"/>
</dbReference>
<dbReference type="GO" id="GO:0090524">
    <property type="term" value="F:cytochrome-b5 reductase activity, acting on NADH"/>
    <property type="evidence" value="ECO:0007669"/>
    <property type="project" value="UniProtKB-EC"/>
</dbReference>
<evidence type="ECO:0000256" key="9">
    <source>
        <dbReference type="ARBA" id="ARBA00023128"/>
    </source>
</evidence>
<dbReference type="Proteomes" id="UP001055439">
    <property type="component" value="Chromosome 9"/>
</dbReference>
<dbReference type="CDD" id="cd06183">
    <property type="entry name" value="cyt_b5_reduct_like"/>
    <property type="match status" value="1"/>
</dbReference>
<evidence type="ECO:0000256" key="8">
    <source>
        <dbReference type="ARBA" id="ARBA00023027"/>
    </source>
</evidence>
<evidence type="ECO:0000256" key="3">
    <source>
        <dbReference type="ARBA" id="ARBA00006105"/>
    </source>
</evidence>
<dbReference type="InterPro" id="IPR029058">
    <property type="entry name" value="AB_hydrolase_fold"/>
</dbReference>
<evidence type="ECO:0000256" key="7">
    <source>
        <dbReference type="ARBA" id="ARBA00023002"/>
    </source>
</evidence>
<dbReference type="Gene3D" id="3.40.50.1820">
    <property type="entry name" value="alpha/beta hydrolase"/>
    <property type="match status" value="1"/>
</dbReference>
<dbReference type="Gene3D" id="2.40.30.10">
    <property type="entry name" value="Translation factors"/>
    <property type="match status" value="1"/>
</dbReference>
<dbReference type="AlphaFoldDB" id="A0A9E7LAK9"/>
<comment type="similarity">
    <text evidence="3">Belongs to the flavoprotein pyridine nucleotide cytochrome reductase family.</text>
</comment>
<keyword evidence="12" id="KW-1185">Reference proteome</keyword>
<dbReference type="SUPFAM" id="SSF52343">
    <property type="entry name" value="Ferredoxin reductase-like, C-terminal NADP-linked domain"/>
    <property type="match status" value="1"/>
</dbReference>
<keyword evidence="8" id="KW-0520">NAD</keyword>
<organism evidence="11 12">
    <name type="scientific">Musa troglodytarum</name>
    <name type="common">fe'i banana</name>
    <dbReference type="NCBI Taxonomy" id="320322"/>
    <lineage>
        <taxon>Eukaryota</taxon>
        <taxon>Viridiplantae</taxon>
        <taxon>Streptophyta</taxon>
        <taxon>Embryophyta</taxon>
        <taxon>Tracheophyta</taxon>
        <taxon>Spermatophyta</taxon>
        <taxon>Magnoliopsida</taxon>
        <taxon>Liliopsida</taxon>
        <taxon>Zingiberales</taxon>
        <taxon>Musaceae</taxon>
        <taxon>Musa</taxon>
    </lineage>
</organism>
<dbReference type="PRINTS" id="PR00406">
    <property type="entry name" value="CYTB5RDTASE"/>
</dbReference>
<comment type="cofactor">
    <cofactor evidence="1">
        <name>FAD</name>
        <dbReference type="ChEBI" id="CHEBI:57692"/>
    </cofactor>
</comment>
<evidence type="ECO:0000256" key="6">
    <source>
        <dbReference type="ARBA" id="ARBA00022827"/>
    </source>
</evidence>
<dbReference type="SUPFAM" id="SSF53474">
    <property type="entry name" value="alpha/beta-Hydrolases"/>
    <property type="match status" value="1"/>
</dbReference>
<dbReference type="InterPro" id="IPR017927">
    <property type="entry name" value="FAD-bd_FR_type"/>
</dbReference>
<dbReference type="InterPro" id="IPR039261">
    <property type="entry name" value="FNR_nucleotide-bd"/>
</dbReference>
<dbReference type="SUPFAM" id="SSF63380">
    <property type="entry name" value="Riboflavin synthase domain-like"/>
    <property type="match status" value="1"/>
</dbReference>
<dbReference type="GO" id="GO:0016787">
    <property type="term" value="F:hydrolase activity"/>
    <property type="evidence" value="ECO:0007669"/>
    <property type="project" value="InterPro"/>
</dbReference>
<name>A0A9E7LAK9_9LILI</name>
<dbReference type="PROSITE" id="PS51384">
    <property type="entry name" value="FAD_FR"/>
    <property type="match status" value="1"/>
</dbReference>
<dbReference type="PANTHER" id="PTHR46234">
    <property type="entry name" value="ALPHA/BETA-HYDROLASES SUPERFAMILY PROTEIN"/>
    <property type="match status" value="1"/>
</dbReference>
<reference evidence="11" key="1">
    <citation type="submission" date="2022-05" db="EMBL/GenBank/DDBJ databases">
        <title>The Musa troglodytarum L. genome provides insights into the mechanism of non-climacteric behaviour and enrichment of carotenoids.</title>
        <authorList>
            <person name="Wang J."/>
        </authorList>
    </citation>
    <scope>NUCLEOTIDE SEQUENCE</scope>
    <source>
        <tissue evidence="11">Leaf</tissue>
    </source>
</reference>
<evidence type="ECO:0000313" key="11">
    <source>
        <dbReference type="EMBL" id="URE46461.1"/>
    </source>
</evidence>
<dbReference type="FunFam" id="3.40.50.80:FF:000009">
    <property type="entry name" value="NADH-cytochrome b5 reductase"/>
    <property type="match status" value="1"/>
</dbReference>
<dbReference type="FunFam" id="2.40.30.10:FF:000032">
    <property type="entry name" value="NADH-cytochrome b5 reductase"/>
    <property type="match status" value="1"/>
</dbReference>
<dbReference type="OrthoDB" id="432685at2759"/>
<dbReference type="InterPro" id="IPR008333">
    <property type="entry name" value="Cbr1-like_FAD-bd_dom"/>
</dbReference>
<dbReference type="EMBL" id="CP097511">
    <property type="protein sequence ID" value="URE46461.1"/>
    <property type="molecule type" value="Genomic_DNA"/>
</dbReference>
<comment type="subcellular location">
    <subcellularLocation>
        <location evidence="2">Mitochondrion</location>
    </subcellularLocation>
</comment>
<dbReference type="EC" id="1.6.2.2" evidence="4"/>
<dbReference type="InterPro" id="IPR001709">
    <property type="entry name" value="Flavoprot_Pyr_Nucl_cyt_Rdtase"/>
</dbReference>
<feature type="domain" description="FAD-binding FR-type" evidence="10">
    <location>
        <begin position="367"/>
        <end position="475"/>
    </location>
</feature>
<protein>
    <recommendedName>
        <fullName evidence="4">cytochrome-b5 reductase</fullName>
        <ecNumber evidence="4">1.6.2.2</ecNumber>
    </recommendedName>
</protein>
<evidence type="ECO:0000256" key="2">
    <source>
        <dbReference type="ARBA" id="ARBA00004173"/>
    </source>
</evidence>
<keyword evidence="6" id="KW-0274">FAD</keyword>
<keyword evidence="9" id="KW-0496">Mitochondrion</keyword>
<evidence type="ECO:0000256" key="4">
    <source>
        <dbReference type="ARBA" id="ARBA00012011"/>
    </source>
</evidence>
<gene>
    <name evidence="11" type="ORF">MUK42_14851</name>
</gene>
<dbReference type="Pfam" id="PF00175">
    <property type="entry name" value="NAD_binding_1"/>
    <property type="match status" value="1"/>
</dbReference>
<dbReference type="Pfam" id="PF00970">
    <property type="entry name" value="FAD_binding_6"/>
    <property type="match status" value="1"/>
</dbReference>
<dbReference type="InterPro" id="IPR003140">
    <property type="entry name" value="PLipase/COase/thioEstase"/>
</dbReference>
<keyword evidence="7" id="KW-0560">Oxidoreductase</keyword>
<dbReference type="PRINTS" id="PR00371">
    <property type="entry name" value="FPNCR"/>
</dbReference>
<evidence type="ECO:0000259" key="10">
    <source>
        <dbReference type="PROSITE" id="PS51384"/>
    </source>
</evidence>
<dbReference type="InterPro" id="IPR017938">
    <property type="entry name" value="Riboflavin_synthase-like_b-brl"/>
</dbReference>
<dbReference type="InterPro" id="IPR001433">
    <property type="entry name" value="OxRdtase_FAD/NAD-bd"/>
</dbReference>
<sequence>MCGCRCYHYMQVLRLEAVKEKNFFSELMRLFQEQLLVGAASQLPSLPVQFGSCEGGEGALRTVSEMSYGSSSITSGAKTTARAFEYGRTHVVKPKGRHLATVVWLHGLGDHGASWSQLLETLPLPNIKWICPTAPTRPVAVFGGFPSNAWFDVGDLSENGPEDNEGMDASVAHIANLLSAEPADIKLGVGGFSMGAATALYSATCCGYGKYGSGKLYPVNLSAVVGLSGWLPCARSLKNKLEVSEDAARQTTSLPILLCHGKGDDVVLYKHGEKSSQVLKSVGFENVTFKTYNGRLSSHVSFSSLSAPGRLRSAFPDAVNGHRRFPFGAAAALSAGVAVYYYSSSPTIAQLDPKTDESIIKVALDPEKWLEFKLQETARVSHNTQLFRFSFDPTAKLGLDVASCILTRAPVGEESDGRRKYVIRPYTPISDPDSKGYFDLLIKVYPDGKMSQHFATLKPGDVVEVKGPIEKLRYSPNMKKNIGMIAGGTGITPMLQVIKAILKNPDDNTQVSLIYANISPDDILLKGELDRLSTSYPNFKVFYTVDKPSKNWRGGAGYVSKDMVLKGLPSPGEETLILVCGPPGMMKHISGDKAKDRSQGELTGILKELGYGEEMVYKF</sequence>
<accession>A0A9E7LAK9</accession>
<evidence type="ECO:0000256" key="5">
    <source>
        <dbReference type="ARBA" id="ARBA00022630"/>
    </source>
</evidence>
<proteinExistence type="inferred from homology"/>
<evidence type="ECO:0000256" key="1">
    <source>
        <dbReference type="ARBA" id="ARBA00001974"/>
    </source>
</evidence>